<organism evidence="8 9">
    <name type="scientific">Marinimicrobium koreense</name>
    <dbReference type="NCBI Taxonomy" id="306545"/>
    <lineage>
        <taxon>Bacteria</taxon>
        <taxon>Pseudomonadati</taxon>
        <taxon>Pseudomonadota</taxon>
        <taxon>Gammaproteobacteria</taxon>
        <taxon>Cellvibrionales</taxon>
        <taxon>Cellvibrionaceae</taxon>
        <taxon>Marinimicrobium</taxon>
    </lineage>
</organism>
<dbReference type="InterPro" id="IPR041231">
    <property type="entry name" value="FlgA_N"/>
</dbReference>
<dbReference type="Gene3D" id="3.90.1210.10">
    <property type="entry name" value="Antifreeze-like/N-acetylneuraminic acid synthase C-terminal domain"/>
    <property type="match status" value="1"/>
</dbReference>
<name>A0A3N1NKW3_9GAMM</name>
<dbReference type="InterPro" id="IPR013974">
    <property type="entry name" value="SAF"/>
</dbReference>
<gene>
    <name evidence="8" type="ORF">EDC38_1039</name>
</gene>
<dbReference type="GO" id="GO:0042597">
    <property type="term" value="C:periplasmic space"/>
    <property type="evidence" value="ECO:0007669"/>
    <property type="project" value="UniProtKB-SubCell"/>
</dbReference>
<accession>A0A3N1NKW3</accession>
<feature type="domain" description="SAF" evidence="7">
    <location>
        <begin position="131"/>
        <end position="193"/>
    </location>
</feature>
<reference evidence="8 9" key="1">
    <citation type="submission" date="2018-11" db="EMBL/GenBank/DDBJ databases">
        <title>Genomic Encyclopedia of Type Strains, Phase IV (KMG-IV): sequencing the most valuable type-strain genomes for metagenomic binning, comparative biology and taxonomic classification.</title>
        <authorList>
            <person name="Goeker M."/>
        </authorList>
    </citation>
    <scope>NUCLEOTIDE SEQUENCE [LARGE SCALE GENOMIC DNA]</scope>
    <source>
        <strain evidence="8 9">DSM 16974</strain>
    </source>
</reference>
<dbReference type="NCBIfam" id="TIGR03170">
    <property type="entry name" value="flgA_cterm"/>
    <property type="match status" value="1"/>
</dbReference>
<evidence type="ECO:0000313" key="9">
    <source>
        <dbReference type="Proteomes" id="UP000273643"/>
    </source>
</evidence>
<protein>
    <recommendedName>
        <fullName evidence="3">Flagella basal body P-ring formation protein FlgA</fullName>
    </recommendedName>
</protein>
<evidence type="ECO:0000256" key="6">
    <source>
        <dbReference type="ARBA" id="ARBA00025643"/>
    </source>
</evidence>
<evidence type="ECO:0000259" key="7">
    <source>
        <dbReference type="SMART" id="SM00858"/>
    </source>
</evidence>
<dbReference type="AlphaFoldDB" id="A0A3N1NKW3"/>
<dbReference type="SMART" id="SM00858">
    <property type="entry name" value="SAF"/>
    <property type="match status" value="1"/>
</dbReference>
<evidence type="ECO:0000256" key="3">
    <source>
        <dbReference type="ARBA" id="ARBA00014754"/>
    </source>
</evidence>
<comment type="function">
    <text evidence="6">Involved in the assembly process of the P-ring formation. It may associate with FlgF on the rod constituting a structure essential for the P-ring assembly or may act as a modulator protein for the P-ring assembly.</text>
</comment>
<keyword evidence="8" id="KW-0969">Cilium</keyword>
<dbReference type="InterPro" id="IPR017585">
    <property type="entry name" value="SAF_FlgA"/>
</dbReference>
<evidence type="ECO:0000256" key="4">
    <source>
        <dbReference type="ARBA" id="ARBA00022729"/>
    </source>
</evidence>
<dbReference type="RefSeq" id="WP_123637585.1">
    <property type="nucleotide sequence ID" value="NZ_RJUK01000001.1"/>
</dbReference>
<evidence type="ECO:0000256" key="5">
    <source>
        <dbReference type="ARBA" id="ARBA00022764"/>
    </source>
</evidence>
<keyword evidence="9" id="KW-1185">Reference proteome</keyword>
<sequence length="256" mass="27669">MGPCRLFQSLSECSTRGVGPLCGRLAGALLLALLAAAPQATPESAPYQDLSELRAEVQQFLEAHYRIPSVNRTKITVGRLDSRLRLKACEAPLALSVSDEERSGGNLTVHTRCPGPNAWALYVPAQVAVYREVAVASRSLGRGHRIAQDDMTMALRDTGQLRQGFVVDATSALGKELRRPLKAGEPVRLGLLIEPTIVERGDQVRLRARMGTISVDTTGTALSSGRVGEQIRVRNDRSERIVRGRITGPGTVDVIL</sequence>
<comment type="similarity">
    <text evidence="2">Belongs to the FlgA family.</text>
</comment>
<dbReference type="Proteomes" id="UP000273643">
    <property type="component" value="Unassembled WGS sequence"/>
</dbReference>
<dbReference type="Gene3D" id="2.30.30.760">
    <property type="match status" value="1"/>
</dbReference>
<dbReference type="OrthoDB" id="1669037at2"/>
<dbReference type="EMBL" id="RJUK01000001">
    <property type="protein sequence ID" value="ROQ20434.1"/>
    <property type="molecule type" value="Genomic_DNA"/>
</dbReference>
<evidence type="ECO:0000313" key="8">
    <source>
        <dbReference type="EMBL" id="ROQ20434.1"/>
    </source>
</evidence>
<dbReference type="CDD" id="cd11614">
    <property type="entry name" value="SAF_CpaB_FlgA_like"/>
    <property type="match status" value="1"/>
</dbReference>
<comment type="caution">
    <text evidence="8">The sequence shown here is derived from an EMBL/GenBank/DDBJ whole genome shotgun (WGS) entry which is preliminary data.</text>
</comment>
<dbReference type="PANTHER" id="PTHR36307">
    <property type="entry name" value="FLAGELLA BASAL BODY P-RING FORMATION PROTEIN FLGA"/>
    <property type="match status" value="1"/>
</dbReference>
<keyword evidence="4" id="KW-0732">Signal</keyword>
<evidence type="ECO:0000256" key="1">
    <source>
        <dbReference type="ARBA" id="ARBA00004418"/>
    </source>
</evidence>
<dbReference type="InterPro" id="IPR039246">
    <property type="entry name" value="Flagellar_FlgA"/>
</dbReference>
<dbReference type="GO" id="GO:0044780">
    <property type="term" value="P:bacterial-type flagellum assembly"/>
    <property type="evidence" value="ECO:0007669"/>
    <property type="project" value="InterPro"/>
</dbReference>
<keyword evidence="8" id="KW-0282">Flagellum</keyword>
<comment type="subcellular location">
    <subcellularLocation>
        <location evidence="1">Periplasm</location>
    </subcellularLocation>
</comment>
<proteinExistence type="inferred from homology"/>
<keyword evidence="8" id="KW-0966">Cell projection</keyword>
<dbReference type="Pfam" id="PF13144">
    <property type="entry name" value="ChapFlgA"/>
    <property type="match status" value="1"/>
</dbReference>
<keyword evidence="5" id="KW-0574">Periplasm</keyword>
<dbReference type="PANTHER" id="PTHR36307:SF1">
    <property type="entry name" value="FLAGELLA BASAL BODY P-RING FORMATION PROTEIN FLGA"/>
    <property type="match status" value="1"/>
</dbReference>
<evidence type="ECO:0000256" key="2">
    <source>
        <dbReference type="ARBA" id="ARBA00010474"/>
    </source>
</evidence>
<dbReference type="Pfam" id="PF17656">
    <property type="entry name" value="ChapFlgA_N"/>
    <property type="match status" value="1"/>
</dbReference>